<proteinExistence type="predicted"/>
<sequence>MRHLYLILLFSYTACFSQQAKITAYRLLIEDDDGPCSVKIYVEEYRKLGFKGFSCYVMAESDDEKLAERLLSLKKKAKEWSEVPHGCGNNYGVIGAGDMIHNMIVVEKEEFRDTLFTTADNNRIVFPEITKAYIDEKGVFKKSLTGTLKEFFEFDFTRDVKGMRMVDFPTENPGIALFKGKNLEGHTKYEFEKQFGKLTLVDKVNNYGSKEFVYSLNGDIYTFEDDTKLISVDINNPDSGWEIDGLSIGSKQELFSEKYPESMSFNAICSESYEDYKKEQLHWLLFSEDKGSVSYWIKDGVLNRFTVFYN</sequence>
<reference evidence="1 2" key="1">
    <citation type="submission" date="2019-08" db="EMBL/GenBank/DDBJ databases">
        <title>Flavobacterium alkalisoli sp. nov., isolated from rhizosphere soil of Suaeda salsa.</title>
        <authorList>
            <person name="Sun J.-Q."/>
            <person name="Xu L."/>
        </authorList>
    </citation>
    <scope>NUCLEOTIDE SEQUENCE [LARGE SCALE GENOMIC DNA]</scope>
    <source>
        <strain evidence="1 2">XS-5</strain>
    </source>
</reference>
<evidence type="ECO:0000313" key="1">
    <source>
        <dbReference type="EMBL" id="QEE48636.1"/>
    </source>
</evidence>
<dbReference type="OrthoDB" id="1377028at2"/>
<dbReference type="RefSeq" id="WP_147582145.1">
    <property type="nucleotide sequence ID" value="NZ_CP042831.1"/>
</dbReference>
<dbReference type="AlphaFoldDB" id="A0A5B9FRE1"/>
<keyword evidence="2" id="KW-1185">Reference proteome</keyword>
<gene>
    <name evidence="1" type="ORF">FUA48_03340</name>
</gene>
<dbReference type="KEGG" id="fak:FUA48_03340"/>
<evidence type="ECO:0000313" key="2">
    <source>
        <dbReference type="Proteomes" id="UP000321222"/>
    </source>
</evidence>
<accession>A0A5B9FRE1</accession>
<dbReference type="Proteomes" id="UP000321222">
    <property type="component" value="Chromosome"/>
</dbReference>
<organism evidence="1 2">
    <name type="scientific">Flavobacterium alkalisoli</name>
    <dbReference type="NCBI Taxonomy" id="2602769"/>
    <lineage>
        <taxon>Bacteria</taxon>
        <taxon>Pseudomonadati</taxon>
        <taxon>Bacteroidota</taxon>
        <taxon>Flavobacteriia</taxon>
        <taxon>Flavobacteriales</taxon>
        <taxon>Flavobacteriaceae</taxon>
        <taxon>Flavobacterium</taxon>
    </lineage>
</organism>
<protein>
    <submittedName>
        <fullName evidence="1">Uncharacterized protein</fullName>
    </submittedName>
</protein>
<dbReference type="EMBL" id="CP042831">
    <property type="protein sequence ID" value="QEE48636.1"/>
    <property type="molecule type" value="Genomic_DNA"/>
</dbReference>
<name>A0A5B9FRE1_9FLAO</name>